<dbReference type="Pfam" id="PF01032">
    <property type="entry name" value="FecCD"/>
    <property type="match status" value="2"/>
</dbReference>
<dbReference type="OrthoDB" id="9055647at2"/>
<feature type="transmembrane region" description="Helical" evidence="8">
    <location>
        <begin position="610"/>
        <end position="628"/>
    </location>
</feature>
<evidence type="ECO:0000256" key="8">
    <source>
        <dbReference type="SAM" id="Phobius"/>
    </source>
</evidence>
<dbReference type="AlphaFoldDB" id="A0A2U2N983"/>
<comment type="caution">
    <text evidence="9">The sequence shown here is derived from an EMBL/GenBank/DDBJ whole genome shotgun (WGS) entry which is preliminary data.</text>
</comment>
<dbReference type="InterPro" id="IPR037294">
    <property type="entry name" value="ABC_BtuC-like"/>
</dbReference>
<dbReference type="PANTHER" id="PTHR30472">
    <property type="entry name" value="FERRIC ENTEROBACTIN TRANSPORT SYSTEM PERMEASE PROTEIN"/>
    <property type="match status" value="1"/>
</dbReference>
<name>A0A2U2N983_9GAMM</name>
<dbReference type="GO" id="GO:0022857">
    <property type="term" value="F:transmembrane transporter activity"/>
    <property type="evidence" value="ECO:0007669"/>
    <property type="project" value="InterPro"/>
</dbReference>
<feature type="transmembrane region" description="Helical" evidence="8">
    <location>
        <begin position="479"/>
        <end position="499"/>
    </location>
</feature>
<feature type="transmembrane region" description="Helical" evidence="8">
    <location>
        <begin position="424"/>
        <end position="443"/>
    </location>
</feature>
<dbReference type="EMBL" id="QFFI01000001">
    <property type="protein sequence ID" value="PWG65726.1"/>
    <property type="molecule type" value="Genomic_DNA"/>
</dbReference>
<feature type="transmembrane region" description="Helical" evidence="8">
    <location>
        <begin position="519"/>
        <end position="541"/>
    </location>
</feature>
<evidence type="ECO:0000256" key="2">
    <source>
        <dbReference type="ARBA" id="ARBA00007935"/>
    </source>
</evidence>
<evidence type="ECO:0000313" key="10">
    <source>
        <dbReference type="Proteomes" id="UP000245474"/>
    </source>
</evidence>
<evidence type="ECO:0000256" key="1">
    <source>
        <dbReference type="ARBA" id="ARBA00004651"/>
    </source>
</evidence>
<keyword evidence="4" id="KW-1003">Cell membrane</keyword>
<protein>
    <submittedName>
        <fullName evidence="9">Fe(3+)-hydroxamate ABC transporter permease FhuB</fullName>
    </submittedName>
</protein>
<dbReference type="CDD" id="cd06550">
    <property type="entry name" value="TM_ABC_iron-siderophores_like"/>
    <property type="match status" value="2"/>
</dbReference>
<dbReference type="Gene3D" id="1.10.3470.10">
    <property type="entry name" value="ABC transporter involved in vitamin B12 uptake, BtuC"/>
    <property type="match status" value="2"/>
</dbReference>
<reference evidence="9 10" key="1">
    <citation type="submission" date="2018-05" db="EMBL/GenBank/DDBJ databases">
        <title>Spiribacter halobius sp. nov., a moderately halophilic bacterium isolated from marine solar saltern.</title>
        <authorList>
            <person name="Zheng W.-S."/>
            <person name="Lu D.-C."/>
            <person name="Du Z.-J."/>
        </authorList>
    </citation>
    <scope>NUCLEOTIDE SEQUENCE [LARGE SCALE GENOMIC DNA]</scope>
    <source>
        <strain evidence="9 10">E85</strain>
    </source>
</reference>
<feature type="transmembrane region" description="Helical" evidence="8">
    <location>
        <begin position="304"/>
        <end position="325"/>
    </location>
</feature>
<organism evidence="9 10">
    <name type="scientific">Sediminicurvatus halobius</name>
    <dbReference type="NCBI Taxonomy" id="2182432"/>
    <lineage>
        <taxon>Bacteria</taxon>
        <taxon>Pseudomonadati</taxon>
        <taxon>Pseudomonadota</taxon>
        <taxon>Gammaproteobacteria</taxon>
        <taxon>Chromatiales</taxon>
        <taxon>Ectothiorhodospiraceae</taxon>
        <taxon>Sediminicurvatus</taxon>
    </lineage>
</organism>
<dbReference type="InterPro" id="IPR000522">
    <property type="entry name" value="ABC_transptr_permease_BtuC"/>
</dbReference>
<comment type="similarity">
    <text evidence="2">Belongs to the binding-protein-dependent transport system permease family. FecCD subfamily.</text>
</comment>
<dbReference type="RefSeq" id="WP_109675031.1">
    <property type="nucleotide sequence ID" value="NZ_CP086615.1"/>
</dbReference>
<gene>
    <name evidence="9" type="ORF">DEM34_00175</name>
</gene>
<keyword evidence="7 8" id="KW-0472">Membrane</keyword>
<evidence type="ECO:0000313" key="9">
    <source>
        <dbReference type="EMBL" id="PWG65726.1"/>
    </source>
</evidence>
<feature type="transmembrane region" description="Helical" evidence="8">
    <location>
        <begin position="120"/>
        <end position="138"/>
    </location>
</feature>
<keyword evidence="5 8" id="KW-0812">Transmembrane</keyword>
<feature type="transmembrane region" description="Helical" evidence="8">
    <location>
        <begin position="393"/>
        <end position="412"/>
    </location>
</feature>
<evidence type="ECO:0000256" key="3">
    <source>
        <dbReference type="ARBA" id="ARBA00022448"/>
    </source>
</evidence>
<accession>A0A2U2N983</accession>
<keyword evidence="6 8" id="KW-1133">Transmembrane helix</keyword>
<keyword evidence="3" id="KW-0813">Transport</keyword>
<keyword evidence="10" id="KW-1185">Reference proteome</keyword>
<feature type="transmembrane region" description="Helical" evidence="8">
    <location>
        <begin position="274"/>
        <end position="292"/>
    </location>
</feature>
<dbReference type="PANTHER" id="PTHR30472:SF37">
    <property type="entry name" value="FE(3+) DICITRATE TRANSPORT SYSTEM PERMEASE PROTEIN FECD-RELATED"/>
    <property type="match status" value="1"/>
</dbReference>
<dbReference type="GO" id="GO:0033214">
    <property type="term" value="P:siderophore-iron import into cell"/>
    <property type="evidence" value="ECO:0007669"/>
    <property type="project" value="TreeGrafter"/>
</dbReference>
<evidence type="ECO:0000256" key="6">
    <source>
        <dbReference type="ARBA" id="ARBA00022989"/>
    </source>
</evidence>
<feature type="transmembrane region" description="Helical" evidence="8">
    <location>
        <begin position="351"/>
        <end position="373"/>
    </location>
</feature>
<evidence type="ECO:0000256" key="7">
    <source>
        <dbReference type="ARBA" id="ARBA00023136"/>
    </source>
</evidence>
<feature type="transmembrane region" description="Helical" evidence="8">
    <location>
        <begin position="238"/>
        <end position="262"/>
    </location>
</feature>
<feature type="transmembrane region" description="Helical" evidence="8">
    <location>
        <begin position="635"/>
        <end position="655"/>
    </location>
</feature>
<dbReference type="SUPFAM" id="SSF81345">
    <property type="entry name" value="ABC transporter involved in vitamin B12 uptake, BtuC"/>
    <property type="match status" value="2"/>
</dbReference>
<dbReference type="Proteomes" id="UP000245474">
    <property type="component" value="Unassembled WGS sequence"/>
</dbReference>
<dbReference type="NCBIfam" id="NF007866">
    <property type="entry name" value="PRK10577.1-2"/>
    <property type="match status" value="1"/>
</dbReference>
<dbReference type="GO" id="GO:0005886">
    <property type="term" value="C:plasma membrane"/>
    <property type="evidence" value="ECO:0007669"/>
    <property type="project" value="UniProtKB-SubCell"/>
</dbReference>
<sequence>MRAAADRWPGIAGAALLLAGLALCLHNAPALPGIGTLVDGWLHPATAPYTVTATLYGWLPRLAVALLAGAALGAAGAVLQQVLRNPIASPLTLGVAGGAQLALSVGTLLVPAGLGALAEPVAVLGAGAALGLTVALAWRGGLEPLTLVLAGLVVSLYAGALNAALLLFFEYDLQGLLLWGGGALAQHGWGEVAFLAPRIALGLAGLVLLVRPLTLLSLGDEGVRALGLSLQRLRLLCLAVAVYLTACVVSAVGVIGFVGLAGPALARLCGARTFAQRLLGATLLGAGLLWLADQVVQPLDARLPGLLPTGAFTAVLGAPLLLWLLHRQRLPATPRTGAAPVAASARPGRRIAGLASAAAVAGLIAVAVVQTPLGWRWDIPWQVTELAPWRLPRVLGAASAGLLLALAGVLLQRLTRNPMASPEVLGISGGALAGVVALALALPAASTPALMAAGTAGGLVTVTLLLALGRRGGYAPEQLLLVGIAMKALFDGGLGMVLASGSLQWSRALDWVSGSTYGVSLPGALATLAVALLLLPVCLALHRWLDLLALGGEQAAARGLAVRRGRLVLLMLAALLTAAATLVVGPLSFVGLMAPHLASLLGLRRARDQLAGAAAIGVALMVAADWLGRQALAPYELPAGLTASLLGGLYFMWLLHRREG</sequence>
<proteinExistence type="inferred from homology"/>
<feature type="transmembrane region" description="Helical" evidence="8">
    <location>
        <begin position="449"/>
        <end position="467"/>
    </location>
</feature>
<comment type="subcellular location">
    <subcellularLocation>
        <location evidence="1">Cell membrane</location>
        <topology evidence="1">Multi-pass membrane protein</topology>
    </subcellularLocation>
</comment>
<evidence type="ECO:0000256" key="4">
    <source>
        <dbReference type="ARBA" id="ARBA00022475"/>
    </source>
</evidence>
<feature type="transmembrane region" description="Helical" evidence="8">
    <location>
        <begin position="145"/>
        <end position="169"/>
    </location>
</feature>
<evidence type="ECO:0000256" key="5">
    <source>
        <dbReference type="ARBA" id="ARBA00022692"/>
    </source>
</evidence>
<feature type="transmembrane region" description="Helical" evidence="8">
    <location>
        <begin position="91"/>
        <end position="114"/>
    </location>
</feature>
<feature type="transmembrane region" description="Helical" evidence="8">
    <location>
        <begin position="567"/>
        <end position="590"/>
    </location>
</feature>
<feature type="transmembrane region" description="Helical" evidence="8">
    <location>
        <begin position="58"/>
        <end position="79"/>
    </location>
</feature>